<evidence type="ECO:0000313" key="2">
    <source>
        <dbReference type="Proteomes" id="UP000886998"/>
    </source>
</evidence>
<name>A0A8X7BU69_9ARAC</name>
<gene>
    <name evidence="1" type="ORF">TNIN_409251</name>
</gene>
<reference evidence="1" key="1">
    <citation type="submission" date="2020-08" db="EMBL/GenBank/DDBJ databases">
        <title>Multicomponent nature underlies the extraordinary mechanical properties of spider dragline silk.</title>
        <authorList>
            <person name="Kono N."/>
            <person name="Nakamura H."/>
            <person name="Mori M."/>
            <person name="Yoshida Y."/>
            <person name="Ohtoshi R."/>
            <person name="Malay A.D."/>
            <person name="Moran D.A.P."/>
            <person name="Tomita M."/>
            <person name="Numata K."/>
            <person name="Arakawa K."/>
        </authorList>
    </citation>
    <scope>NUCLEOTIDE SEQUENCE</scope>
</reference>
<keyword evidence="2" id="KW-1185">Reference proteome</keyword>
<accession>A0A8X7BU69</accession>
<dbReference type="AlphaFoldDB" id="A0A8X7BU69"/>
<proteinExistence type="predicted"/>
<dbReference type="Proteomes" id="UP000886998">
    <property type="component" value="Unassembled WGS sequence"/>
</dbReference>
<organism evidence="1 2">
    <name type="scientific">Trichonephila inaurata madagascariensis</name>
    <dbReference type="NCBI Taxonomy" id="2747483"/>
    <lineage>
        <taxon>Eukaryota</taxon>
        <taxon>Metazoa</taxon>
        <taxon>Ecdysozoa</taxon>
        <taxon>Arthropoda</taxon>
        <taxon>Chelicerata</taxon>
        <taxon>Arachnida</taxon>
        <taxon>Araneae</taxon>
        <taxon>Araneomorphae</taxon>
        <taxon>Entelegynae</taxon>
        <taxon>Araneoidea</taxon>
        <taxon>Nephilidae</taxon>
        <taxon>Trichonephila</taxon>
        <taxon>Trichonephila inaurata</taxon>
    </lineage>
</organism>
<sequence length="135" mass="16717">MFSYLILEIRDFESTKDKDIEFRKEGLRKETENETRIREAMHKAEVEARLKAEVEIKAVEERWRMEEEKMNERRDEIEERWLLEEQIRHVQKEHKISMTEEQKCLPEERCEKADKGRFLFLKVNEPKYLMWIQTL</sequence>
<dbReference type="EMBL" id="BMAV01004594">
    <property type="protein sequence ID" value="GFY45061.1"/>
    <property type="molecule type" value="Genomic_DNA"/>
</dbReference>
<evidence type="ECO:0000313" key="1">
    <source>
        <dbReference type="EMBL" id="GFY45061.1"/>
    </source>
</evidence>
<comment type="caution">
    <text evidence="1">The sequence shown here is derived from an EMBL/GenBank/DDBJ whole genome shotgun (WGS) entry which is preliminary data.</text>
</comment>
<protein>
    <submittedName>
        <fullName evidence="1">Uncharacterized protein</fullName>
    </submittedName>
</protein>